<keyword evidence="2" id="KW-1185">Reference proteome</keyword>
<dbReference type="Proteomes" id="UP001229346">
    <property type="component" value="Unassembled WGS sequence"/>
</dbReference>
<accession>A0ABT9U2E7</accession>
<dbReference type="EMBL" id="JAUSSU010000006">
    <property type="protein sequence ID" value="MDQ0113788.1"/>
    <property type="molecule type" value="Genomic_DNA"/>
</dbReference>
<protein>
    <recommendedName>
        <fullName evidence="3">ROK family protein</fullName>
    </recommendedName>
</protein>
<organism evidence="1 2">
    <name type="scientific">Paenibacillus harenae</name>
    <dbReference type="NCBI Taxonomy" id="306543"/>
    <lineage>
        <taxon>Bacteria</taxon>
        <taxon>Bacillati</taxon>
        <taxon>Bacillota</taxon>
        <taxon>Bacilli</taxon>
        <taxon>Bacillales</taxon>
        <taxon>Paenibacillaceae</taxon>
        <taxon>Paenibacillus</taxon>
    </lineage>
</organism>
<name>A0ABT9U2E7_PAEHA</name>
<evidence type="ECO:0000313" key="2">
    <source>
        <dbReference type="Proteomes" id="UP001229346"/>
    </source>
</evidence>
<gene>
    <name evidence="1" type="ORF">J2T15_003231</name>
</gene>
<evidence type="ECO:0008006" key="3">
    <source>
        <dbReference type="Google" id="ProtNLM"/>
    </source>
</evidence>
<dbReference type="Gene3D" id="3.30.420.40">
    <property type="match status" value="1"/>
</dbReference>
<reference evidence="1 2" key="1">
    <citation type="submission" date="2023-07" db="EMBL/GenBank/DDBJ databases">
        <title>Sorghum-associated microbial communities from plants grown in Nebraska, USA.</title>
        <authorList>
            <person name="Schachtman D."/>
        </authorList>
    </citation>
    <scope>NUCLEOTIDE SEQUENCE [LARGE SCALE GENOMIC DNA]</scope>
    <source>
        <strain evidence="1 2">CC482</strain>
    </source>
</reference>
<evidence type="ECO:0000313" key="1">
    <source>
        <dbReference type="EMBL" id="MDQ0113788.1"/>
    </source>
</evidence>
<comment type="caution">
    <text evidence="1">The sequence shown here is derived from an EMBL/GenBank/DDBJ whole genome shotgun (WGS) entry which is preliminary data.</text>
</comment>
<sequence>MRMGAIEAGGTKFVCGIGNEQGIIEERIGFPTGQPVKVSFRFRRQCRLCGALALGLRLWKISYSIFGL</sequence>
<proteinExistence type="predicted"/>